<evidence type="ECO:0000256" key="6">
    <source>
        <dbReference type="ARBA" id="ARBA00022801"/>
    </source>
</evidence>
<keyword evidence="2" id="KW-0548">Nucleotidyltransferase</keyword>
<evidence type="ECO:0000313" key="15">
    <source>
        <dbReference type="Proteomes" id="UP001069145"/>
    </source>
</evidence>
<keyword evidence="1" id="KW-0808">Transferase</keyword>
<evidence type="ECO:0000259" key="11">
    <source>
        <dbReference type="PROSITE" id="PS51193"/>
    </source>
</evidence>
<dbReference type="FunFam" id="3.30.420.10:FF:000045">
    <property type="entry name" value="3'-5' exonuclease DinG"/>
    <property type="match status" value="1"/>
</dbReference>
<sequence length="890" mass="103110">MPVKYAVVDLETTGTKYNRGDRIIQIGVVFLEGQKKIGEFKSNIQPLIPVPKNISDLTGIQTEDLRDAPLFEDIAPDLFQQLQDCVFVAHNINFDYKFLSASFEGVGLPALDLEGIDTVELIRVLYPQADSYKLGDFSLDHGINLVKAHTAIEDARATAQLLVQVMDKVASLPESLYQAMQPGLKFFIRQTGKYFSYWYNQAHCQRNKGLIRGSFTLNPEINVGLYRPLAGTEEDQDSGHLNIQEDVMNFFDQNSDQFAFLKANSGQGKTYNSILGQLQVASKTGKHLIVSFPNNVMIRQWQEDHLQELVNQLGRRIQVAVLKSKDHYLDLNTFQVYINYLKAKENHVSKNESMFTLSLLLWVSETQTGDLAELNHGLRQSPLWEQWDNLALYQNHYHSDQMPMQWNYYQHQLHLAKKADIIWTNHAYLIRHKEDLVANGLWTKASDLIIDECHQLPQIIEKDLAVHQNLADINDYLNQQEHFFGQLTDKYYLDTSNRVIEEVLYTWQDQLQNALKTFDHVLDELLNHDSHEAVYFSGTDPRLYNTYLLFAQLWEDLKGVQRVYGTSLAMAQKEKLLKQNHIQKWLQALGLGQKIIEDIQKLFTNKNDYYYIISYPENYPRVSAYPKAVADFMSEIWEKCPSQVLFLSATVNLPESRRSLESMYGVKKYHLYTYPIDQTIYANKGLYILSDYPSLHDLSETESIHYLAEILQALLINGDKKIYLMLNSKQLLAALNHFIQESWPEELIAVTFIQGKKYGHQDAISRYNDSHHGLLIGLQALTEGLHLPTHSDYYLLARLPFRSPDEVREQARRDYWQERNQSYFYQESLPQMLLRLKQSLGRMLSDRFPAAFIVLDKRIFYSSYKDMIDKVLGDELRVEEVSLDAILKSD</sequence>
<evidence type="ECO:0000256" key="2">
    <source>
        <dbReference type="ARBA" id="ARBA00022695"/>
    </source>
</evidence>
<keyword evidence="15" id="KW-1185">Reference proteome</keyword>
<dbReference type="InterPro" id="IPR036397">
    <property type="entry name" value="RNaseH_sf"/>
</dbReference>
<dbReference type="CDD" id="cd06127">
    <property type="entry name" value="DEDDh"/>
    <property type="match status" value="1"/>
</dbReference>
<dbReference type="GeneID" id="35766944"/>
<dbReference type="OrthoDB" id="9803913at2"/>
<dbReference type="GO" id="GO:0008408">
    <property type="term" value="F:3'-5' exonuclease activity"/>
    <property type="evidence" value="ECO:0007669"/>
    <property type="project" value="TreeGrafter"/>
</dbReference>
<evidence type="ECO:0000313" key="14">
    <source>
        <dbReference type="Proteomes" id="UP000594771"/>
    </source>
</evidence>
<dbReference type="AlphaFoldDB" id="A0A120I9Q0"/>
<proteinExistence type="predicted"/>
<dbReference type="Proteomes" id="UP000594771">
    <property type="component" value="Chromosome"/>
</dbReference>
<evidence type="ECO:0000256" key="10">
    <source>
        <dbReference type="ARBA" id="ARBA00070925"/>
    </source>
</evidence>
<dbReference type="InterPro" id="IPR012337">
    <property type="entry name" value="RNaseH-like_sf"/>
</dbReference>
<keyword evidence="9" id="KW-0239">DNA-directed DNA polymerase</keyword>
<dbReference type="GO" id="GO:0004386">
    <property type="term" value="F:helicase activity"/>
    <property type="evidence" value="ECO:0007669"/>
    <property type="project" value="InterPro"/>
</dbReference>
<dbReference type="GO" id="GO:0003677">
    <property type="term" value="F:DNA binding"/>
    <property type="evidence" value="ECO:0007669"/>
    <property type="project" value="InterPro"/>
</dbReference>
<dbReference type="Pfam" id="PF00929">
    <property type="entry name" value="RNase_T"/>
    <property type="match status" value="1"/>
</dbReference>
<dbReference type="SMART" id="SM00479">
    <property type="entry name" value="EXOIII"/>
    <property type="match status" value="1"/>
</dbReference>
<dbReference type="NCBIfam" id="TIGR00573">
    <property type="entry name" value="dnaq"/>
    <property type="match status" value="1"/>
</dbReference>
<dbReference type="Gene3D" id="3.30.420.10">
    <property type="entry name" value="Ribonuclease H-like superfamily/Ribonuclease H"/>
    <property type="match status" value="1"/>
</dbReference>
<dbReference type="InterPro" id="IPR014013">
    <property type="entry name" value="Helic_SF1/SF2_ATP-bd_DinG/Rad3"/>
</dbReference>
<reference evidence="13 14" key="1">
    <citation type="submission" date="2020-12" db="EMBL/GenBank/DDBJ databases">
        <title>FDA dAtabase for Regulatory Grade micrObial Sequences (FDA-ARGOS): Supporting development and validation of Infectious Disease Dx tests.</title>
        <authorList>
            <person name="Sproer C."/>
            <person name="Gronow S."/>
            <person name="Severitt S."/>
            <person name="Schroder I."/>
            <person name="Tallon L."/>
            <person name="Sadzewicz L."/>
            <person name="Zhao X."/>
            <person name="Boylan J."/>
            <person name="Ott S."/>
            <person name="Bowen H."/>
            <person name="Vavikolanu K."/>
            <person name="Mehta A."/>
            <person name="Aluvathingal J."/>
            <person name="Nadendla S."/>
            <person name="Lowell S."/>
            <person name="Myers T."/>
            <person name="Yan Y."/>
            <person name="Sichtig H."/>
        </authorList>
    </citation>
    <scope>NUCLEOTIDE SEQUENCE [LARGE SCALE GENOMIC DNA]</scope>
    <source>
        <strain evidence="13 14">FDAARGOS_911</strain>
    </source>
</reference>
<keyword evidence="6" id="KW-0378">Hydrolase</keyword>
<feature type="domain" description="Helicase ATP-binding" evidence="11">
    <location>
        <begin position="226"/>
        <end position="510"/>
    </location>
</feature>
<dbReference type="SUPFAM" id="SSF53098">
    <property type="entry name" value="Ribonuclease H-like"/>
    <property type="match status" value="1"/>
</dbReference>
<dbReference type="InterPro" id="IPR006054">
    <property type="entry name" value="DnaQ"/>
</dbReference>
<dbReference type="SMART" id="SM00491">
    <property type="entry name" value="HELICc2"/>
    <property type="match status" value="1"/>
</dbReference>
<dbReference type="GO" id="GO:0045004">
    <property type="term" value="P:DNA replication proofreading"/>
    <property type="evidence" value="ECO:0007669"/>
    <property type="project" value="TreeGrafter"/>
</dbReference>
<gene>
    <name evidence="13" type="ORF">I6G68_06770</name>
    <name evidence="12" type="ORF">ODY43_08685</name>
</gene>
<evidence type="ECO:0000313" key="13">
    <source>
        <dbReference type="EMBL" id="QPS01066.1"/>
    </source>
</evidence>
<evidence type="ECO:0000256" key="5">
    <source>
        <dbReference type="ARBA" id="ARBA00022741"/>
    </source>
</evidence>
<dbReference type="GO" id="GO:0016818">
    <property type="term" value="F:hydrolase activity, acting on acid anhydrides, in phosphorus-containing anhydrides"/>
    <property type="evidence" value="ECO:0007669"/>
    <property type="project" value="InterPro"/>
</dbReference>
<dbReference type="GO" id="GO:0003887">
    <property type="term" value="F:DNA-directed DNA polymerase activity"/>
    <property type="evidence" value="ECO:0007669"/>
    <property type="project" value="UniProtKB-KW"/>
</dbReference>
<keyword evidence="8" id="KW-0067">ATP-binding</keyword>
<dbReference type="InterPro" id="IPR013520">
    <property type="entry name" value="Ribonucl_H"/>
</dbReference>
<evidence type="ECO:0000256" key="9">
    <source>
        <dbReference type="ARBA" id="ARBA00022932"/>
    </source>
</evidence>
<evidence type="ECO:0000256" key="7">
    <source>
        <dbReference type="ARBA" id="ARBA00022839"/>
    </source>
</evidence>
<dbReference type="RefSeq" id="WP_060778074.1">
    <property type="nucleotide sequence ID" value="NZ_CAJHLF010000014.1"/>
</dbReference>
<evidence type="ECO:0000256" key="3">
    <source>
        <dbReference type="ARBA" id="ARBA00022705"/>
    </source>
</evidence>
<dbReference type="Pfam" id="PF13307">
    <property type="entry name" value="Helicase_C_2"/>
    <property type="match status" value="1"/>
</dbReference>
<evidence type="ECO:0000313" key="12">
    <source>
        <dbReference type="EMBL" id="MCY3054054.1"/>
    </source>
</evidence>
<dbReference type="InterPro" id="IPR006555">
    <property type="entry name" value="ATP-dep_Helicase_C"/>
</dbReference>
<dbReference type="PANTHER" id="PTHR30231:SF41">
    <property type="entry name" value="DNA POLYMERASE III SUBUNIT EPSILON"/>
    <property type="match status" value="1"/>
</dbReference>
<dbReference type="Gene3D" id="3.40.50.300">
    <property type="entry name" value="P-loop containing nucleotide triphosphate hydrolases"/>
    <property type="match status" value="2"/>
</dbReference>
<dbReference type="InterPro" id="IPR027417">
    <property type="entry name" value="P-loop_NTPase"/>
</dbReference>
<dbReference type="GO" id="GO:0005524">
    <property type="term" value="F:ATP binding"/>
    <property type="evidence" value="ECO:0007669"/>
    <property type="project" value="UniProtKB-KW"/>
</dbReference>
<dbReference type="KEGG" id="aun:AWM73_03275"/>
<dbReference type="EMBL" id="CP065662">
    <property type="protein sequence ID" value="QPS01066.1"/>
    <property type="molecule type" value="Genomic_DNA"/>
</dbReference>
<dbReference type="Proteomes" id="UP001069145">
    <property type="component" value="Unassembled WGS sequence"/>
</dbReference>
<keyword evidence="3" id="KW-0235">DNA replication</keyword>
<keyword evidence="5" id="KW-0547">Nucleotide-binding</keyword>
<dbReference type="PROSITE" id="PS51193">
    <property type="entry name" value="HELICASE_ATP_BIND_2"/>
    <property type="match status" value="1"/>
</dbReference>
<evidence type="ECO:0000256" key="4">
    <source>
        <dbReference type="ARBA" id="ARBA00022722"/>
    </source>
</evidence>
<dbReference type="EMBL" id="JAOTML010000012">
    <property type="protein sequence ID" value="MCY3054054.1"/>
    <property type="molecule type" value="Genomic_DNA"/>
</dbReference>
<dbReference type="SUPFAM" id="SSF52540">
    <property type="entry name" value="P-loop containing nucleoside triphosphate hydrolases"/>
    <property type="match status" value="1"/>
</dbReference>
<protein>
    <recommendedName>
        <fullName evidence="10">DNA polymerase III polC-type</fullName>
    </recommendedName>
</protein>
<dbReference type="GO" id="GO:0005829">
    <property type="term" value="C:cytosol"/>
    <property type="evidence" value="ECO:0007669"/>
    <property type="project" value="TreeGrafter"/>
</dbReference>
<dbReference type="PANTHER" id="PTHR30231">
    <property type="entry name" value="DNA POLYMERASE III SUBUNIT EPSILON"/>
    <property type="match status" value="1"/>
</dbReference>
<reference evidence="12" key="2">
    <citation type="submission" date="2022-09" db="EMBL/GenBank/DDBJ databases">
        <title>Aerococcus urinae taxonomy study.</title>
        <authorList>
            <person name="Christensen J."/>
            <person name="Senneby E."/>
        </authorList>
    </citation>
    <scope>NUCLEOTIDE SEQUENCE</scope>
    <source>
        <strain evidence="12">NLD-066-U95</strain>
    </source>
</reference>
<evidence type="ECO:0000256" key="8">
    <source>
        <dbReference type="ARBA" id="ARBA00022840"/>
    </source>
</evidence>
<keyword evidence="7 12" id="KW-0269">Exonuclease</keyword>
<name>A0A120I9Q0_9LACT</name>
<accession>A0A120I9Q0</accession>
<organism evidence="13 14">
    <name type="scientific">Aerococcus urinae</name>
    <dbReference type="NCBI Taxonomy" id="1376"/>
    <lineage>
        <taxon>Bacteria</taxon>
        <taxon>Bacillati</taxon>
        <taxon>Bacillota</taxon>
        <taxon>Bacilli</taxon>
        <taxon>Lactobacillales</taxon>
        <taxon>Aerococcaceae</taxon>
        <taxon>Aerococcus</taxon>
    </lineage>
</organism>
<evidence type="ECO:0000256" key="1">
    <source>
        <dbReference type="ARBA" id="ARBA00022679"/>
    </source>
</evidence>
<keyword evidence="4" id="KW-0540">Nuclease</keyword>